<keyword evidence="2 6" id="KW-0812">Transmembrane</keyword>
<name>A0A543ABJ1_9ACTN</name>
<dbReference type="Proteomes" id="UP000320209">
    <property type="component" value="Unassembled WGS sequence"/>
</dbReference>
<feature type="transmembrane region" description="Helical" evidence="6">
    <location>
        <begin position="242"/>
        <end position="260"/>
    </location>
</feature>
<evidence type="ECO:0000313" key="9">
    <source>
        <dbReference type="Proteomes" id="UP000320209"/>
    </source>
</evidence>
<feature type="transmembrane region" description="Helical" evidence="6">
    <location>
        <begin position="216"/>
        <end position="235"/>
    </location>
</feature>
<evidence type="ECO:0000256" key="2">
    <source>
        <dbReference type="ARBA" id="ARBA00022692"/>
    </source>
</evidence>
<evidence type="ECO:0000256" key="4">
    <source>
        <dbReference type="ARBA" id="ARBA00023136"/>
    </source>
</evidence>
<proteinExistence type="predicted"/>
<evidence type="ECO:0000313" key="8">
    <source>
        <dbReference type="EMBL" id="TQL69972.1"/>
    </source>
</evidence>
<dbReference type="PANTHER" id="PTHR37422">
    <property type="entry name" value="TEICHURONIC ACID BIOSYNTHESIS PROTEIN TUAE"/>
    <property type="match status" value="1"/>
</dbReference>
<evidence type="ECO:0000259" key="7">
    <source>
        <dbReference type="Pfam" id="PF04932"/>
    </source>
</evidence>
<dbReference type="GO" id="GO:0016020">
    <property type="term" value="C:membrane"/>
    <property type="evidence" value="ECO:0007669"/>
    <property type="project" value="UniProtKB-SubCell"/>
</dbReference>
<comment type="subcellular location">
    <subcellularLocation>
        <location evidence="1">Membrane</location>
        <topology evidence="1">Multi-pass membrane protein</topology>
    </subcellularLocation>
</comment>
<dbReference type="AlphaFoldDB" id="A0A543ABJ1"/>
<feature type="transmembrane region" description="Helical" evidence="6">
    <location>
        <begin position="129"/>
        <end position="147"/>
    </location>
</feature>
<feature type="transmembrane region" description="Helical" evidence="6">
    <location>
        <begin position="159"/>
        <end position="177"/>
    </location>
</feature>
<dbReference type="Pfam" id="PF04932">
    <property type="entry name" value="Wzy_C"/>
    <property type="match status" value="1"/>
</dbReference>
<dbReference type="InterPro" id="IPR051533">
    <property type="entry name" value="WaaL-like"/>
</dbReference>
<comment type="caution">
    <text evidence="8">The sequence shown here is derived from an EMBL/GenBank/DDBJ whole genome shotgun (WGS) entry which is preliminary data.</text>
</comment>
<feature type="region of interest" description="Disordered" evidence="5">
    <location>
        <begin position="1"/>
        <end position="22"/>
    </location>
</feature>
<feature type="transmembrane region" description="Helical" evidence="6">
    <location>
        <begin position="37"/>
        <end position="57"/>
    </location>
</feature>
<keyword evidence="8" id="KW-0436">Ligase</keyword>
<feature type="transmembrane region" description="Helical" evidence="6">
    <location>
        <begin position="63"/>
        <end position="83"/>
    </location>
</feature>
<accession>A0A543ABJ1</accession>
<feature type="transmembrane region" description="Helical" evidence="6">
    <location>
        <begin position="403"/>
        <end position="421"/>
    </location>
</feature>
<reference evidence="8 9" key="1">
    <citation type="submission" date="2019-06" db="EMBL/GenBank/DDBJ databases">
        <title>Sequencing the genomes of 1000 actinobacteria strains.</title>
        <authorList>
            <person name="Klenk H.-P."/>
        </authorList>
    </citation>
    <scope>NUCLEOTIDE SEQUENCE [LARGE SCALE GENOMIC DNA]</scope>
    <source>
        <strain evidence="8 9">DSM 25218</strain>
    </source>
</reference>
<gene>
    <name evidence="8" type="ORF">FB381_3895</name>
</gene>
<dbReference type="InterPro" id="IPR007016">
    <property type="entry name" value="O-antigen_ligase-rel_domated"/>
</dbReference>
<feature type="transmembrane region" description="Helical" evidence="6">
    <location>
        <begin position="289"/>
        <end position="308"/>
    </location>
</feature>
<feature type="domain" description="O-antigen ligase-related" evidence="7">
    <location>
        <begin position="253"/>
        <end position="368"/>
    </location>
</feature>
<dbReference type="EMBL" id="VFOV01000001">
    <property type="protein sequence ID" value="TQL69972.1"/>
    <property type="molecule type" value="Genomic_DNA"/>
</dbReference>
<evidence type="ECO:0000256" key="6">
    <source>
        <dbReference type="SAM" id="Phobius"/>
    </source>
</evidence>
<keyword evidence="3 6" id="KW-1133">Transmembrane helix</keyword>
<organism evidence="8 9">
    <name type="scientific">Nocardioides albertanoniae</name>
    <dbReference type="NCBI Taxonomy" id="1175486"/>
    <lineage>
        <taxon>Bacteria</taxon>
        <taxon>Bacillati</taxon>
        <taxon>Actinomycetota</taxon>
        <taxon>Actinomycetes</taxon>
        <taxon>Propionibacteriales</taxon>
        <taxon>Nocardioidaceae</taxon>
        <taxon>Nocardioides</taxon>
    </lineage>
</organism>
<keyword evidence="4 6" id="KW-0472">Membrane</keyword>
<dbReference type="GO" id="GO:0016874">
    <property type="term" value="F:ligase activity"/>
    <property type="evidence" value="ECO:0007669"/>
    <property type="project" value="UniProtKB-KW"/>
</dbReference>
<evidence type="ECO:0000256" key="1">
    <source>
        <dbReference type="ARBA" id="ARBA00004141"/>
    </source>
</evidence>
<keyword evidence="9" id="KW-1185">Reference proteome</keyword>
<sequence>MSEAAARVGPVPGTRTGPTLRPVSLPSRARWLPTLDAATLVGVTLVVMAVVPARAVVPPLGAAGIPALLLGLGMLLLCVLARLSTGLFVPGPNALRWALIGFIAAYALGYVIGYHRALSEAGQSEADRTLLRMLGLAGISLFIIDGIRDRARLVAALRWLLGGGAAMAVVGLLQFVAQIDLVPMLVPPGLVLNHELIGADTERSAMFARVASTANHYIEFGVVMAMLVPLGLHFILHGSTRLRRQLAVVATGVIAFASLASLSRSAMLALIVVGLVMVPAWTGRARFNLLCVGGVFVVGVAAVSPGLLGTYRSLFIRVDSDPSITGRTMDYALVWPMVNEHPWLGHGLAQVTIEDIILDNQYLLSLLLVGITGTVALLAVLLIAAFMAKWVARTAVDAEARHLGHVLAAPIVAAFVVFGTFDALAFSSYAVLLFAFVGFAGALWRIDRGVYRRRSRRDPAAVVAAPVAE</sequence>
<feature type="transmembrane region" description="Helical" evidence="6">
    <location>
        <begin position="95"/>
        <end position="117"/>
    </location>
</feature>
<protein>
    <submittedName>
        <fullName evidence="8">O-antigen ligase-like membrane protein</fullName>
    </submittedName>
</protein>
<feature type="transmembrane region" description="Helical" evidence="6">
    <location>
        <begin position="427"/>
        <end position="446"/>
    </location>
</feature>
<dbReference type="PANTHER" id="PTHR37422:SF23">
    <property type="entry name" value="TEICHURONIC ACID BIOSYNTHESIS PROTEIN TUAE"/>
    <property type="match status" value="1"/>
</dbReference>
<feature type="transmembrane region" description="Helical" evidence="6">
    <location>
        <begin position="362"/>
        <end position="391"/>
    </location>
</feature>
<evidence type="ECO:0000256" key="3">
    <source>
        <dbReference type="ARBA" id="ARBA00022989"/>
    </source>
</evidence>
<evidence type="ECO:0000256" key="5">
    <source>
        <dbReference type="SAM" id="MobiDB-lite"/>
    </source>
</evidence>
<feature type="transmembrane region" description="Helical" evidence="6">
    <location>
        <begin position="266"/>
        <end position="282"/>
    </location>
</feature>